<evidence type="ECO:0000313" key="3">
    <source>
        <dbReference type="Proteomes" id="UP000625711"/>
    </source>
</evidence>
<sequence>MLRCRKDIERLRLPTSVRSPIGRGPDLFSPRSRDLKGGLYQCRRHDTRRRTKPERKITNIPTAVLNGYRRRKKTGRARSICSPASKAEKTPPARPTLTVQNGGAPLVICRYMGSDDVAVAAP</sequence>
<dbReference type="Proteomes" id="UP000625711">
    <property type="component" value="Unassembled WGS sequence"/>
</dbReference>
<accession>A0A834HTH2</accession>
<protein>
    <submittedName>
        <fullName evidence="2">Uncharacterized protein</fullName>
    </submittedName>
</protein>
<dbReference type="EMBL" id="JAACXV010014461">
    <property type="protein sequence ID" value="KAF7267158.1"/>
    <property type="molecule type" value="Genomic_DNA"/>
</dbReference>
<comment type="caution">
    <text evidence="2">The sequence shown here is derived from an EMBL/GenBank/DDBJ whole genome shotgun (WGS) entry which is preliminary data.</text>
</comment>
<organism evidence="2 3">
    <name type="scientific">Rhynchophorus ferrugineus</name>
    <name type="common">Red palm weevil</name>
    <name type="synonym">Curculio ferrugineus</name>
    <dbReference type="NCBI Taxonomy" id="354439"/>
    <lineage>
        <taxon>Eukaryota</taxon>
        <taxon>Metazoa</taxon>
        <taxon>Ecdysozoa</taxon>
        <taxon>Arthropoda</taxon>
        <taxon>Hexapoda</taxon>
        <taxon>Insecta</taxon>
        <taxon>Pterygota</taxon>
        <taxon>Neoptera</taxon>
        <taxon>Endopterygota</taxon>
        <taxon>Coleoptera</taxon>
        <taxon>Polyphaga</taxon>
        <taxon>Cucujiformia</taxon>
        <taxon>Curculionidae</taxon>
        <taxon>Dryophthorinae</taxon>
        <taxon>Rhynchophorus</taxon>
    </lineage>
</organism>
<proteinExistence type="predicted"/>
<name>A0A834HTH2_RHYFE</name>
<evidence type="ECO:0000313" key="2">
    <source>
        <dbReference type="EMBL" id="KAF7267158.1"/>
    </source>
</evidence>
<feature type="region of interest" description="Disordered" evidence="1">
    <location>
        <begin position="71"/>
        <end position="100"/>
    </location>
</feature>
<dbReference type="AlphaFoldDB" id="A0A834HTH2"/>
<reference evidence="2" key="1">
    <citation type="submission" date="2020-08" db="EMBL/GenBank/DDBJ databases">
        <title>Genome sequencing and assembly of the red palm weevil Rhynchophorus ferrugineus.</title>
        <authorList>
            <person name="Dias G.B."/>
            <person name="Bergman C.M."/>
            <person name="Manee M."/>
        </authorList>
    </citation>
    <scope>NUCLEOTIDE SEQUENCE</scope>
    <source>
        <strain evidence="2">AA-2017</strain>
        <tissue evidence="2">Whole larva</tissue>
    </source>
</reference>
<evidence type="ECO:0000256" key="1">
    <source>
        <dbReference type="SAM" id="MobiDB-lite"/>
    </source>
</evidence>
<keyword evidence="3" id="KW-1185">Reference proteome</keyword>
<gene>
    <name evidence="2" type="ORF">GWI33_019589</name>
</gene>